<organism evidence="1 2">
    <name type="scientific">Artemisia annua</name>
    <name type="common">Sweet wormwood</name>
    <dbReference type="NCBI Taxonomy" id="35608"/>
    <lineage>
        <taxon>Eukaryota</taxon>
        <taxon>Viridiplantae</taxon>
        <taxon>Streptophyta</taxon>
        <taxon>Embryophyta</taxon>
        <taxon>Tracheophyta</taxon>
        <taxon>Spermatophyta</taxon>
        <taxon>Magnoliopsida</taxon>
        <taxon>eudicotyledons</taxon>
        <taxon>Gunneridae</taxon>
        <taxon>Pentapetalae</taxon>
        <taxon>asterids</taxon>
        <taxon>campanulids</taxon>
        <taxon>Asterales</taxon>
        <taxon>Asteraceae</taxon>
        <taxon>Asteroideae</taxon>
        <taxon>Anthemideae</taxon>
        <taxon>Artemisiinae</taxon>
        <taxon>Artemisia</taxon>
    </lineage>
</organism>
<dbReference type="STRING" id="35608.A0A2U1Q5W3"/>
<dbReference type="AlphaFoldDB" id="A0A2U1Q5W3"/>
<name>A0A2U1Q5W3_ARTAN</name>
<dbReference type="InterPro" id="IPR035647">
    <property type="entry name" value="EFG_III/V"/>
</dbReference>
<dbReference type="SUPFAM" id="SSF54980">
    <property type="entry name" value="EF-G C-terminal domain-like"/>
    <property type="match status" value="1"/>
</dbReference>
<sequence>MYLGVLVAEQNITVVYNIFNQRRGRVVEEYHMPGVPFYHIKAFIPVVKYIGLSSALKTCEAFSQFAAKIFDEIRAFKGLEEKIRDILSKFETSLEVRVSTGVRFGGGGQALVCRSCGGGNEEMISG</sequence>
<keyword evidence="2" id="KW-1185">Reference proteome</keyword>
<accession>A0A2U1Q5W3</accession>
<dbReference type="Proteomes" id="UP000245207">
    <property type="component" value="Unassembled WGS sequence"/>
</dbReference>
<gene>
    <name evidence="1" type="ORF">CTI12_AA070380</name>
</gene>
<comment type="caution">
    <text evidence="1">The sequence shown here is derived from an EMBL/GenBank/DDBJ whole genome shotgun (WGS) entry which is preliminary data.</text>
</comment>
<reference evidence="1 2" key="1">
    <citation type="journal article" date="2018" name="Mol. Plant">
        <title>The genome of Artemisia annua provides insight into the evolution of Asteraceae family and artemisinin biosynthesis.</title>
        <authorList>
            <person name="Shen Q."/>
            <person name="Zhang L."/>
            <person name="Liao Z."/>
            <person name="Wang S."/>
            <person name="Yan T."/>
            <person name="Shi P."/>
            <person name="Liu M."/>
            <person name="Fu X."/>
            <person name="Pan Q."/>
            <person name="Wang Y."/>
            <person name="Lv Z."/>
            <person name="Lu X."/>
            <person name="Zhang F."/>
            <person name="Jiang W."/>
            <person name="Ma Y."/>
            <person name="Chen M."/>
            <person name="Hao X."/>
            <person name="Li L."/>
            <person name="Tang Y."/>
            <person name="Lv G."/>
            <person name="Zhou Y."/>
            <person name="Sun X."/>
            <person name="Brodelius P.E."/>
            <person name="Rose J.K.C."/>
            <person name="Tang K."/>
        </authorList>
    </citation>
    <scope>NUCLEOTIDE SEQUENCE [LARGE SCALE GENOMIC DNA]</scope>
    <source>
        <strain evidence="2">cv. Huhao1</strain>
        <tissue evidence="1">Leaf</tissue>
    </source>
</reference>
<evidence type="ECO:0000313" key="1">
    <source>
        <dbReference type="EMBL" id="PWA93377.1"/>
    </source>
</evidence>
<dbReference type="Gene3D" id="3.30.70.240">
    <property type="match status" value="1"/>
</dbReference>
<dbReference type="EMBL" id="PKPP01000389">
    <property type="protein sequence ID" value="PWA93377.1"/>
    <property type="molecule type" value="Genomic_DNA"/>
</dbReference>
<evidence type="ECO:0000313" key="2">
    <source>
        <dbReference type="Proteomes" id="UP000245207"/>
    </source>
</evidence>
<proteinExistence type="predicted"/>
<protein>
    <submittedName>
        <fullName evidence="1">Uncharacterized protein</fullName>
    </submittedName>
</protein>